<dbReference type="PANTHER" id="PTHR12110:SF21">
    <property type="entry name" value="XYLOSE ISOMERASE-LIKE TIM BARREL DOMAIN-CONTAINING PROTEIN"/>
    <property type="match status" value="1"/>
</dbReference>
<evidence type="ECO:0000313" key="2">
    <source>
        <dbReference type="EMBL" id="ACS90058.1"/>
    </source>
</evidence>
<organism evidence="2 3">
    <name type="scientific">Thermococcus sibiricus (strain DSM 12597 / MM 739)</name>
    <dbReference type="NCBI Taxonomy" id="604354"/>
    <lineage>
        <taxon>Archaea</taxon>
        <taxon>Methanobacteriati</taxon>
        <taxon>Methanobacteriota</taxon>
        <taxon>Thermococci</taxon>
        <taxon>Thermococcales</taxon>
        <taxon>Thermococcaceae</taxon>
        <taxon>Thermococcus</taxon>
    </lineage>
</organism>
<dbReference type="KEGG" id="tsi:TSIB_1001"/>
<name>C6A363_THESM</name>
<dbReference type="HOGENOM" id="CLU_1056114_0_0_2"/>
<dbReference type="Proteomes" id="UP000009079">
    <property type="component" value="Chromosome"/>
</dbReference>
<dbReference type="Pfam" id="PF01261">
    <property type="entry name" value="AP_endonuc_2"/>
    <property type="match status" value="1"/>
</dbReference>
<dbReference type="InterPro" id="IPR013022">
    <property type="entry name" value="Xyl_isomerase-like_TIM-brl"/>
</dbReference>
<dbReference type="AlphaFoldDB" id="C6A363"/>
<dbReference type="PANTHER" id="PTHR12110">
    <property type="entry name" value="HYDROXYPYRUVATE ISOMERASE"/>
    <property type="match status" value="1"/>
</dbReference>
<dbReference type="SUPFAM" id="SSF51658">
    <property type="entry name" value="Xylose isomerase-like"/>
    <property type="match status" value="1"/>
</dbReference>
<evidence type="ECO:0000259" key="1">
    <source>
        <dbReference type="Pfam" id="PF01261"/>
    </source>
</evidence>
<gene>
    <name evidence="2" type="ordered locus">TSIB_1001</name>
</gene>
<feature type="domain" description="Xylose isomerase-like TIM barrel" evidence="1">
    <location>
        <begin position="109"/>
        <end position="260"/>
    </location>
</feature>
<dbReference type="InterPro" id="IPR050312">
    <property type="entry name" value="IolE/XylAMocC-like"/>
</dbReference>
<keyword evidence="3" id="KW-1185">Reference proteome</keyword>
<accession>C6A363</accession>
<reference evidence="2 3" key="1">
    <citation type="journal article" date="2009" name="Appl. Environ. Microbiol.">
        <title>Metabolic versatility and indigenous origin of the archaeon Thermococcus sibiricus, isolated from a siberian oil reservoir, as revealed by genome analysis.</title>
        <authorList>
            <person name="Mardanov A.V."/>
            <person name="Ravin N.V."/>
            <person name="Svetlitchnyi V.A."/>
            <person name="Beletsky A.V."/>
            <person name="Miroshnichenko M.L."/>
            <person name="Bonch-Osmolovskaya E.A."/>
            <person name="Skryabin K.G."/>
        </authorList>
    </citation>
    <scope>NUCLEOTIDE SEQUENCE [LARGE SCALE GENOMIC DNA]</scope>
    <source>
        <strain evidence="3">DSM 12597 / MM 739</strain>
    </source>
</reference>
<dbReference type="InterPro" id="IPR036237">
    <property type="entry name" value="Xyl_isomerase-like_sf"/>
</dbReference>
<dbReference type="STRING" id="604354.TSIB_1001"/>
<protein>
    <recommendedName>
        <fullName evidence="1">Xylose isomerase-like TIM barrel domain-containing protein</fullName>
    </recommendedName>
</protein>
<sequence length="263" mass="30253">MYLLNSISIWNFIDEENDIVDLTILFTENGFDAVSFTPESIFRLSKSKISKLKSVIDEKRIPVTIHADFNISTNEIDKLFDIFDNSLKCISLDPRCKIDQDGNFFESLNVIKTLEYLIDKTESKGILFGLEDFPLDSNALKNHSNQMQRILKCPRYGILLDLGHMNLRINNHAYFKNKGIIKYITDIPVKIIELHVHDNDSLGDKHMPPGKGVLDYNTVVNTLKELKFNSIATLEIAPKRYNSTPTMEIESAIQGVQFWRNMY</sequence>
<dbReference type="eggNOG" id="arCOG01895">
    <property type="taxonomic scope" value="Archaea"/>
</dbReference>
<evidence type="ECO:0000313" key="3">
    <source>
        <dbReference type="Proteomes" id="UP000009079"/>
    </source>
</evidence>
<proteinExistence type="predicted"/>
<dbReference type="EMBL" id="CP001463">
    <property type="protein sequence ID" value="ACS90058.1"/>
    <property type="molecule type" value="Genomic_DNA"/>
</dbReference>
<dbReference type="Gene3D" id="3.20.20.150">
    <property type="entry name" value="Divalent-metal-dependent TIM barrel enzymes"/>
    <property type="match status" value="1"/>
</dbReference>